<accession>A0ABQ2GZP9</accession>
<keyword evidence="2" id="KW-1185">Reference proteome</keyword>
<dbReference type="Proteomes" id="UP000661918">
    <property type="component" value="Unassembled WGS sequence"/>
</dbReference>
<dbReference type="EMBL" id="BMOM01000054">
    <property type="protein sequence ID" value="GGM21887.1"/>
    <property type="molecule type" value="Genomic_DNA"/>
</dbReference>
<reference evidence="2" key="1">
    <citation type="journal article" date="2019" name="Int. J. Syst. Evol. Microbiol.">
        <title>The Global Catalogue of Microorganisms (GCM) 10K type strain sequencing project: providing services to taxonomists for standard genome sequencing and annotation.</title>
        <authorList>
            <consortium name="The Broad Institute Genomics Platform"/>
            <consortium name="The Broad Institute Genome Sequencing Center for Infectious Disease"/>
            <person name="Wu L."/>
            <person name="Ma J."/>
        </authorList>
    </citation>
    <scope>NUCLEOTIDE SEQUENCE [LARGE SCALE GENOMIC DNA]</scope>
    <source>
        <strain evidence="2">JCM 15443</strain>
    </source>
</reference>
<organism evidence="1 2">
    <name type="scientific">Deinococcus aerophilus</name>
    <dbReference type="NCBI Taxonomy" id="522488"/>
    <lineage>
        <taxon>Bacteria</taxon>
        <taxon>Thermotogati</taxon>
        <taxon>Deinococcota</taxon>
        <taxon>Deinococci</taxon>
        <taxon>Deinococcales</taxon>
        <taxon>Deinococcaceae</taxon>
        <taxon>Deinococcus</taxon>
    </lineage>
</organism>
<protein>
    <submittedName>
        <fullName evidence="1">Uncharacterized protein</fullName>
    </submittedName>
</protein>
<evidence type="ECO:0000313" key="1">
    <source>
        <dbReference type="EMBL" id="GGM21887.1"/>
    </source>
</evidence>
<proteinExistence type="predicted"/>
<sequence length="347" mass="37073">MNPRLTERFLDMGRAALASRASAVAIPAMTTPDAAPLLVAPPVPIVRPAEQPVPVVRMSATPPPVRPVLAFSAPSELVAGLDLSEGAKRVYAVMHRLACDVAWLRGHKVAPDTVTMHVPALVVAGLAGYTTRHLRRLLPELMVAKLVAGGPHASRVGLRSLWDGCLWSIKVRAGQAVPVVQPAEWKHPWRPGFEADVVGKTGAAEFMSALQTLELNDAEKTMAAAHASVTAAYGAKPAAVSSSADMGGGRVQDVVYRLGELPRVHARKRRALVDELGGLLAQAVDGGSKWKRLWCGVIWRTWNSYVEGRSGELQALGAALLRLEVDRVEGARMRNAGAVLVARLRPT</sequence>
<gene>
    <name evidence="1" type="ORF">GCM10010841_32200</name>
</gene>
<comment type="caution">
    <text evidence="1">The sequence shown here is derived from an EMBL/GenBank/DDBJ whole genome shotgun (WGS) entry which is preliminary data.</text>
</comment>
<evidence type="ECO:0000313" key="2">
    <source>
        <dbReference type="Proteomes" id="UP000661918"/>
    </source>
</evidence>
<name>A0ABQ2GZP9_9DEIO</name>